<comment type="subcellular location">
    <subcellularLocation>
        <location evidence="1">Cell membrane</location>
        <topology evidence="1">Multi-pass membrane protein</topology>
    </subcellularLocation>
</comment>
<dbReference type="OrthoDB" id="2521939at2"/>
<keyword evidence="6 8" id="KW-0472">Membrane</keyword>
<dbReference type="Gene3D" id="3.30.565.10">
    <property type="entry name" value="Histidine kinase-like ATPase, C-terminal domain"/>
    <property type="match status" value="1"/>
</dbReference>
<dbReference type="PANTHER" id="PTHR34220">
    <property type="entry name" value="SENSOR HISTIDINE KINASE YPDA"/>
    <property type="match status" value="1"/>
</dbReference>
<feature type="region of interest" description="Disordered" evidence="7">
    <location>
        <begin position="529"/>
        <end position="566"/>
    </location>
</feature>
<dbReference type="SMART" id="SM00387">
    <property type="entry name" value="HATPase_c"/>
    <property type="match status" value="1"/>
</dbReference>
<proteinExistence type="predicted"/>
<evidence type="ECO:0000256" key="7">
    <source>
        <dbReference type="SAM" id="MobiDB-lite"/>
    </source>
</evidence>
<keyword evidence="4" id="KW-0808">Transferase</keyword>
<dbReference type="AlphaFoldDB" id="A0A329MML5"/>
<keyword evidence="5 10" id="KW-0418">Kinase</keyword>
<dbReference type="RefSeq" id="WP_113032966.1">
    <property type="nucleotide sequence ID" value="NZ_QMFB01000013.1"/>
</dbReference>
<dbReference type="GO" id="GO:0005886">
    <property type="term" value="C:plasma membrane"/>
    <property type="evidence" value="ECO:0007669"/>
    <property type="project" value="UniProtKB-SubCell"/>
</dbReference>
<dbReference type="InterPro" id="IPR003594">
    <property type="entry name" value="HATPase_dom"/>
</dbReference>
<dbReference type="Gene3D" id="6.10.340.10">
    <property type="match status" value="1"/>
</dbReference>
<evidence type="ECO:0000256" key="5">
    <source>
        <dbReference type="ARBA" id="ARBA00022777"/>
    </source>
</evidence>
<dbReference type="PROSITE" id="PS50885">
    <property type="entry name" value="HAMP"/>
    <property type="match status" value="1"/>
</dbReference>
<dbReference type="InterPro" id="IPR050640">
    <property type="entry name" value="Bact_2-comp_sensor_kinase"/>
</dbReference>
<evidence type="ECO:0000256" key="2">
    <source>
        <dbReference type="ARBA" id="ARBA00022475"/>
    </source>
</evidence>
<keyword evidence="2" id="KW-1003">Cell membrane</keyword>
<dbReference type="InterPro" id="IPR036890">
    <property type="entry name" value="HATPase_C_sf"/>
</dbReference>
<evidence type="ECO:0000313" key="11">
    <source>
        <dbReference type="Proteomes" id="UP000250369"/>
    </source>
</evidence>
<keyword evidence="3" id="KW-0597">Phosphoprotein</keyword>
<dbReference type="EMBL" id="QMFB01000013">
    <property type="protein sequence ID" value="RAV19147.1"/>
    <property type="molecule type" value="Genomic_DNA"/>
</dbReference>
<evidence type="ECO:0000313" key="10">
    <source>
        <dbReference type="EMBL" id="RAV19147.1"/>
    </source>
</evidence>
<dbReference type="SUPFAM" id="SSF158472">
    <property type="entry name" value="HAMP domain-like"/>
    <property type="match status" value="1"/>
</dbReference>
<dbReference type="SUPFAM" id="SSF55874">
    <property type="entry name" value="ATPase domain of HSP90 chaperone/DNA topoisomerase II/histidine kinase"/>
    <property type="match status" value="1"/>
</dbReference>
<keyword evidence="8" id="KW-0812">Transmembrane</keyword>
<dbReference type="Proteomes" id="UP000250369">
    <property type="component" value="Unassembled WGS sequence"/>
</dbReference>
<dbReference type="Pfam" id="PF06580">
    <property type="entry name" value="His_kinase"/>
    <property type="match status" value="1"/>
</dbReference>
<dbReference type="Pfam" id="PF00672">
    <property type="entry name" value="HAMP"/>
    <property type="match status" value="1"/>
</dbReference>
<name>A0A329MML5_9BACL</name>
<evidence type="ECO:0000259" key="9">
    <source>
        <dbReference type="PROSITE" id="PS50885"/>
    </source>
</evidence>
<feature type="compositionally biased region" description="Gly residues" evidence="7">
    <location>
        <begin position="536"/>
        <end position="560"/>
    </location>
</feature>
<dbReference type="SMART" id="SM00304">
    <property type="entry name" value="HAMP"/>
    <property type="match status" value="1"/>
</dbReference>
<dbReference type="InterPro" id="IPR003660">
    <property type="entry name" value="HAMP_dom"/>
</dbReference>
<evidence type="ECO:0000256" key="6">
    <source>
        <dbReference type="ARBA" id="ARBA00023136"/>
    </source>
</evidence>
<gene>
    <name evidence="10" type="ORF">DQG23_21650</name>
</gene>
<evidence type="ECO:0000256" key="4">
    <source>
        <dbReference type="ARBA" id="ARBA00022679"/>
    </source>
</evidence>
<dbReference type="Pfam" id="PF02518">
    <property type="entry name" value="HATPase_c"/>
    <property type="match status" value="1"/>
</dbReference>
<evidence type="ECO:0000256" key="8">
    <source>
        <dbReference type="SAM" id="Phobius"/>
    </source>
</evidence>
<feature type="transmembrane region" description="Helical" evidence="8">
    <location>
        <begin position="7"/>
        <end position="28"/>
    </location>
</feature>
<protein>
    <submittedName>
        <fullName evidence="10">Sensor histidine kinase</fullName>
    </submittedName>
</protein>
<dbReference type="CDD" id="cd06225">
    <property type="entry name" value="HAMP"/>
    <property type="match status" value="1"/>
</dbReference>
<feature type="domain" description="HAMP" evidence="9">
    <location>
        <begin position="310"/>
        <end position="362"/>
    </location>
</feature>
<evidence type="ECO:0000256" key="1">
    <source>
        <dbReference type="ARBA" id="ARBA00004651"/>
    </source>
</evidence>
<accession>A0A329MML5</accession>
<dbReference type="InterPro" id="IPR010559">
    <property type="entry name" value="Sig_transdc_His_kin_internal"/>
</dbReference>
<sequence>MDRKATIFTKIVSMIIGILLPVVLLFALSNHTAVQVIENEMRRNNLSQLQFLHQQMEEKVNQISINAITISNDAAIRELEFQHQDGYSFDRQKLLRMILDNITLHSGISGWNTDITVFSRMTKEIVSTSNSSVYYTEEQLVKEIAKGWRFTKAENSKVLAPEFVWYSVHPITAFANPADARLIVRTSFAPSYLQDMLDQYKADGQGDPFLYHPQFGVIANRTINQASSDDLIRKLDGEELKASSIHFSAEMSGREYLASYMELSSLGWYLVDSVPKEDILSPVTKTRNLFYGSTVLLLVLSLLASYTLYRTVQAPILAIVRHVQKIKRGDYGARLKLQGGTEFVFLIERFNEMTEQIQDLLEKVVAEQIRSREAVLKQLQSQINPHFLYNCLFFMKNMARMGDEEAIVAMALNLGDYFRYTTRLSNQSATLAEELSVIVNYLEIQNLRMRRIEYEIDMPEPMKELVIPRLLLQPLVENAILHGIEPKEGKGTVRITGVVQDGEYRLFIEDNGIGIDDDKLEELQRAVNRGENEMENGGGYGSGSSGRNGSDNSGGNGNGSGNSNISGNRGGSSFGLWNVNQRIKLTFGKGSGLFFAHGSEGGLSVMIILRLGEENSHVSIADRG</sequence>
<comment type="caution">
    <text evidence="10">The sequence shown here is derived from an EMBL/GenBank/DDBJ whole genome shotgun (WGS) entry which is preliminary data.</text>
</comment>
<organism evidence="10 11">
    <name type="scientific">Paenibacillus contaminans</name>
    <dbReference type="NCBI Taxonomy" id="450362"/>
    <lineage>
        <taxon>Bacteria</taxon>
        <taxon>Bacillati</taxon>
        <taxon>Bacillota</taxon>
        <taxon>Bacilli</taxon>
        <taxon>Bacillales</taxon>
        <taxon>Paenibacillaceae</taxon>
        <taxon>Paenibacillus</taxon>
    </lineage>
</organism>
<evidence type="ECO:0000256" key="3">
    <source>
        <dbReference type="ARBA" id="ARBA00022553"/>
    </source>
</evidence>
<reference evidence="10 11" key="1">
    <citation type="journal article" date="2009" name="Int. J. Syst. Evol. Microbiol.">
        <title>Paenibacillus contaminans sp. nov., isolated from a contaminated laboratory plate.</title>
        <authorList>
            <person name="Chou J.H."/>
            <person name="Lee J.H."/>
            <person name="Lin M.C."/>
            <person name="Chang P.S."/>
            <person name="Arun A.B."/>
            <person name="Young C.C."/>
            <person name="Chen W.M."/>
        </authorList>
    </citation>
    <scope>NUCLEOTIDE SEQUENCE [LARGE SCALE GENOMIC DNA]</scope>
    <source>
        <strain evidence="10 11">CKOBP-6</strain>
    </source>
</reference>
<dbReference type="PANTHER" id="PTHR34220:SF9">
    <property type="entry name" value="SIGNAL TRANSDUCTION HISTIDINE KINASE INTERNAL REGION DOMAIN-CONTAINING PROTEIN"/>
    <property type="match status" value="1"/>
</dbReference>
<keyword evidence="11" id="KW-1185">Reference proteome</keyword>
<keyword evidence="8" id="KW-1133">Transmembrane helix</keyword>
<dbReference type="GO" id="GO:0000155">
    <property type="term" value="F:phosphorelay sensor kinase activity"/>
    <property type="evidence" value="ECO:0007669"/>
    <property type="project" value="InterPro"/>
</dbReference>